<accession>A0AAE3INE3</accession>
<evidence type="ECO:0000256" key="2">
    <source>
        <dbReference type="ARBA" id="ARBA00023235"/>
    </source>
</evidence>
<feature type="site" description="Could be important to modulate the pK values of the two catalytic cysteine residues" evidence="3">
    <location>
        <position position="189"/>
    </location>
</feature>
<comment type="caution">
    <text evidence="5">The sequence shown here is derived from an EMBL/GenBank/DDBJ whole genome shotgun (WGS) entry which is preliminary data.</text>
</comment>
<feature type="binding site" evidence="3">
    <location>
        <position position="13"/>
    </location>
    <ligand>
        <name>substrate</name>
    </ligand>
</feature>
<keyword evidence="6" id="KW-1185">Reference proteome</keyword>
<keyword evidence="3" id="KW-0028">Amino-acid biosynthesis</keyword>
<protein>
    <recommendedName>
        <fullName evidence="3 4">Diaminopimelate epimerase</fullName>
        <shortName evidence="3">DAP epimerase</shortName>
        <ecNumber evidence="3 4">5.1.1.7</ecNumber>
    </recommendedName>
    <alternativeName>
        <fullName evidence="3">PLP-independent amino acid racemase</fullName>
    </alternativeName>
</protein>
<organism evidence="5 6">
    <name type="scientific">Haoranjiania flava</name>
    <dbReference type="NCBI Taxonomy" id="1856322"/>
    <lineage>
        <taxon>Bacteria</taxon>
        <taxon>Pseudomonadati</taxon>
        <taxon>Bacteroidota</taxon>
        <taxon>Chitinophagia</taxon>
        <taxon>Chitinophagales</taxon>
        <taxon>Chitinophagaceae</taxon>
        <taxon>Haoranjiania</taxon>
    </lineage>
</organism>
<keyword evidence="3" id="KW-0457">Lysine biosynthesis</keyword>
<evidence type="ECO:0000313" key="6">
    <source>
        <dbReference type="Proteomes" id="UP001209317"/>
    </source>
</evidence>
<keyword evidence="2 3" id="KW-0413">Isomerase</keyword>
<feature type="binding site" evidence="3">
    <location>
        <begin position="200"/>
        <end position="201"/>
    </location>
    <ligand>
        <name>substrate</name>
    </ligand>
</feature>
<comment type="subcellular location">
    <subcellularLocation>
        <location evidence="3">Cytoplasm</location>
    </subcellularLocation>
</comment>
<dbReference type="Gene3D" id="3.10.310.10">
    <property type="entry name" value="Diaminopimelate Epimerase, Chain A, domain 1"/>
    <property type="match status" value="2"/>
</dbReference>
<sequence>MTINFSKYQGTGNDFVMIDGREREIALSKEQVSKLCDRKFGIGADGIIILKNKDGYDFEMDYINRDGSRSMCGNGGRCAVQFARQLGIQKQEYHFWAIDGEHIAAIDHETRWINLKMNDVESVKNAGNDFILDTGSPHYVRIVEEDLRQYKVFDEGRSIRYSDAVAPEGANVNFVKVISDNAIFVRTYERGVEDETLSCGTGVTAAALTFQPHTKGFSRVYVETLGGSLAIEFVKSDNRFTNIRLCGPAECVFNGTINV</sequence>
<dbReference type="GO" id="GO:0009089">
    <property type="term" value="P:lysine biosynthetic process via diaminopimelate"/>
    <property type="evidence" value="ECO:0007669"/>
    <property type="project" value="UniProtKB-UniRule"/>
</dbReference>
<dbReference type="HAMAP" id="MF_00197">
    <property type="entry name" value="DAP_epimerase"/>
    <property type="match status" value="1"/>
</dbReference>
<dbReference type="GO" id="GO:0008837">
    <property type="term" value="F:diaminopimelate epimerase activity"/>
    <property type="evidence" value="ECO:0007669"/>
    <property type="project" value="UniProtKB-UniRule"/>
</dbReference>
<feature type="binding site" evidence="3">
    <location>
        <position position="64"/>
    </location>
    <ligand>
        <name>substrate</name>
    </ligand>
</feature>
<feature type="binding site" evidence="3">
    <location>
        <begin position="73"/>
        <end position="74"/>
    </location>
    <ligand>
        <name>substrate</name>
    </ligand>
</feature>
<dbReference type="InterPro" id="IPR001653">
    <property type="entry name" value="DAP_epimerase_DapF"/>
</dbReference>
<comment type="subunit">
    <text evidence="3">Homodimer.</text>
</comment>
<dbReference type="PANTHER" id="PTHR31689">
    <property type="entry name" value="DIAMINOPIMELATE EPIMERASE, CHLOROPLASTIC"/>
    <property type="match status" value="1"/>
</dbReference>
<dbReference type="AlphaFoldDB" id="A0AAE3INE3"/>
<comment type="caution">
    <text evidence="3">Lacks conserved residue(s) required for the propagation of feature annotation.</text>
</comment>
<keyword evidence="3" id="KW-0963">Cytoplasm</keyword>
<comment type="pathway">
    <text evidence="3">Amino-acid biosynthesis; L-lysine biosynthesis via DAP pathway; DL-2,6-diaminopimelate from LL-2,6-diaminopimelate: step 1/1.</text>
</comment>
<name>A0AAE3INE3_9BACT</name>
<dbReference type="Pfam" id="PF01678">
    <property type="entry name" value="DAP_epimerase"/>
    <property type="match status" value="2"/>
</dbReference>
<feature type="active site" description="Proton donor" evidence="3">
    <location>
        <position position="72"/>
    </location>
</feature>
<evidence type="ECO:0000256" key="4">
    <source>
        <dbReference type="NCBIfam" id="TIGR00652"/>
    </source>
</evidence>
<gene>
    <name evidence="3 5" type="primary">dapF</name>
    <name evidence="5" type="ORF">OD355_11170</name>
</gene>
<evidence type="ECO:0000256" key="1">
    <source>
        <dbReference type="ARBA" id="ARBA00010219"/>
    </source>
</evidence>
<comment type="function">
    <text evidence="3">Catalyzes the stereoinversion of LL-2,6-diaminopimelate (L,L-DAP) to meso-diaminopimelate (meso-DAP), a precursor of L-lysine and an essential component of the bacterial peptidoglycan.</text>
</comment>
<feature type="site" description="Could be important to modulate the pK values of the two catalytic cysteine residues" evidence="3">
    <location>
        <position position="138"/>
    </location>
</feature>
<feature type="binding site" evidence="3">
    <location>
        <position position="171"/>
    </location>
    <ligand>
        <name>substrate</name>
    </ligand>
</feature>
<evidence type="ECO:0000256" key="3">
    <source>
        <dbReference type="HAMAP-Rule" id="MF_00197"/>
    </source>
</evidence>
<comment type="catalytic activity">
    <reaction evidence="3">
        <text>(2S,6S)-2,6-diaminopimelate = meso-2,6-diaminopimelate</text>
        <dbReference type="Rhea" id="RHEA:15393"/>
        <dbReference type="ChEBI" id="CHEBI:57609"/>
        <dbReference type="ChEBI" id="CHEBI:57791"/>
        <dbReference type="EC" id="5.1.1.7"/>
    </reaction>
</comment>
<reference evidence="5" key="1">
    <citation type="submission" date="2022-10" db="EMBL/GenBank/DDBJ databases">
        <authorList>
            <person name="Kim H.S."/>
            <person name="Kim J.-S."/>
            <person name="Suh M.K."/>
            <person name="Eom M.K."/>
            <person name="Lee J.-S."/>
        </authorList>
    </citation>
    <scope>NUCLEOTIDE SEQUENCE</scope>
    <source>
        <strain evidence="5">LIP-5</strain>
    </source>
</reference>
<comment type="similarity">
    <text evidence="1 3">Belongs to the diaminopimelate epimerase family.</text>
</comment>
<dbReference type="SUPFAM" id="SSF54506">
    <property type="entry name" value="Diaminopimelate epimerase-like"/>
    <property type="match status" value="2"/>
</dbReference>
<feature type="binding site" evidence="3">
    <location>
        <begin position="189"/>
        <end position="190"/>
    </location>
    <ligand>
        <name>substrate</name>
    </ligand>
</feature>
<dbReference type="GO" id="GO:0005829">
    <property type="term" value="C:cytosol"/>
    <property type="evidence" value="ECO:0007669"/>
    <property type="project" value="TreeGrafter"/>
</dbReference>
<proteinExistence type="inferred from homology"/>
<evidence type="ECO:0000313" key="5">
    <source>
        <dbReference type="EMBL" id="MCU7695079.1"/>
    </source>
</evidence>
<dbReference type="EMBL" id="JAOTPL010000018">
    <property type="protein sequence ID" value="MCU7695079.1"/>
    <property type="molecule type" value="Genomic_DNA"/>
</dbReference>
<dbReference type="RefSeq" id="WP_263038566.1">
    <property type="nucleotide sequence ID" value="NZ_JAOTPL010000018.1"/>
</dbReference>
<dbReference type="Proteomes" id="UP001209317">
    <property type="component" value="Unassembled WGS sequence"/>
</dbReference>
<dbReference type="PANTHER" id="PTHR31689:SF0">
    <property type="entry name" value="DIAMINOPIMELATE EPIMERASE"/>
    <property type="match status" value="1"/>
</dbReference>
<dbReference type="EC" id="5.1.1.7" evidence="3 4"/>
<feature type="active site" description="Proton acceptor" evidence="3">
    <location>
        <position position="199"/>
    </location>
</feature>
<dbReference type="NCBIfam" id="TIGR00652">
    <property type="entry name" value="DapF"/>
    <property type="match status" value="1"/>
</dbReference>